<dbReference type="GeneID" id="77477509"/>
<sequence length="196" mass="21321">MVTITTELATPPRWDDVQHALTGGGDGASCQCIWPMLRNKDWNATTTPQRAEMLRAEIDAGPPPGLVAYVDGEAAGWIRIGPRTTQARVQHTRIIAAATAEPFDDESVWAVTCFVVRREHRGSGLNLDLLRAAVSYARESGARVIEGYPVDTRGERQPSNDLFHGTLGTFLAAGFREQAELKPGRTLVALDLAATR</sequence>
<dbReference type="InterPro" id="IPR000182">
    <property type="entry name" value="GNAT_dom"/>
</dbReference>
<dbReference type="Proteomes" id="UP000478836">
    <property type="component" value="Unassembled WGS sequence"/>
</dbReference>
<evidence type="ECO:0000259" key="1">
    <source>
        <dbReference type="PROSITE" id="PS51186"/>
    </source>
</evidence>
<feature type="domain" description="N-acetyltransferase" evidence="1">
    <location>
        <begin position="4"/>
        <end position="196"/>
    </location>
</feature>
<accession>A0ABQ6VD03</accession>
<dbReference type="CDD" id="cd04301">
    <property type="entry name" value="NAT_SF"/>
    <property type="match status" value="1"/>
</dbReference>
<name>A0ABQ6VD03_9MICO</name>
<gene>
    <name evidence="2" type="ORF">F6A08_13645</name>
</gene>
<protein>
    <submittedName>
        <fullName evidence="2">GNAT family N-acetyltransferase</fullName>
    </submittedName>
</protein>
<organism evidence="2 3">
    <name type="scientific">Microbacterium algeriense</name>
    <dbReference type="NCBI Taxonomy" id="2615184"/>
    <lineage>
        <taxon>Bacteria</taxon>
        <taxon>Bacillati</taxon>
        <taxon>Actinomycetota</taxon>
        <taxon>Actinomycetes</taxon>
        <taxon>Micrococcales</taxon>
        <taxon>Microbacteriaceae</taxon>
        <taxon>Microbacterium</taxon>
    </lineage>
</organism>
<dbReference type="RefSeq" id="WP_151459699.1">
    <property type="nucleotide sequence ID" value="NZ_WAAO01000002.1"/>
</dbReference>
<comment type="caution">
    <text evidence="2">The sequence shown here is derived from an EMBL/GenBank/DDBJ whole genome shotgun (WGS) entry which is preliminary data.</text>
</comment>
<dbReference type="Gene3D" id="3.40.630.30">
    <property type="match status" value="1"/>
</dbReference>
<evidence type="ECO:0000313" key="2">
    <source>
        <dbReference type="EMBL" id="KAB1865087.1"/>
    </source>
</evidence>
<dbReference type="InterPro" id="IPR016181">
    <property type="entry name" value="Acyl_CoA_acyltransferase"/>
</dbReference>
<dbReference type="SUPFAM" id="SSF55729">
    <property type="entry name" value="Acyl-CoA N-acyltransferases (Nat)"/>
    <property type="match status" value="1"/>
</dbReference>
<dbReference type="PROSITE" id="PS51186">
    <property type="entry name" value="GNAT"/>
    <property type="match status" value="1"/>
</dbReference>
<reference evidence="3" key="1">
    <citation type="submission" date="2019-09" db="EMBL/GenBank/DDBJ databases">
        <title>Whole genome sequencing of Microbacterium maritypicum.</title>
        <authorList>
            <person name="Lenchi N."/>
        </authorList>
    </citation>
    <scope>NUCLEOTIDE SEQUENCE [LARGE SCALE GENOMIC DNA]</scope>
    <source>
        <strain evidence="3">G1</strain>
    </source>
</reference>
<keyword evidence="3" id="KW-1185">Reference proteome</keyword>
<evidence type="ECO:0000313" key="3">
    <source>
        <dbReference type="Proteomes" id="UP000478836"/>
    </source>
</evidence>
<dbReference type="EMBL" id="WAAO01000002">
    <property type="protein sequence ID" value="KAB1865087.1"/>
    <property type="molecule type" value="Genomic_DNA"/>
</dbReference>
<dbReference type="Pfam" id="PF00583">
    <property type="entry name" value="Acetyltransf_1"/>
    <property type="match status" value="1"/>
</dbReference>
<proteinExistence type="predicted"/>